<evidence type="ECO:0000256" key="2">
    <source>
        <dbReference type="ARBA" id="ARBA00022448"/>
    </source>
</evidence>
<reference evidence="7 8" key="1">
    <citation type="submission" date="2019-07" db="EMBL/GenBank/DDBJ databases">
        <title>Genomics analysis of Aphanomyces spp. identifies a new class of oomycete effector associated with host adaptation.</title>
        <authorList>
            <person name="Gaulin E."/>
        </authorList>
    </citation>
    <scope>NUCLEOTIDE SEQUENCE [LARGE SCALE GENOMIC DNA]</scope>
    <source>
        <strain evidence="7 8">ATCC 201684</strain>
    </source>
</reference>
<feature type="transmembrane region" description="Helical" evidence="6">
    <location>
        <begin position="422"/>
        <end position="446"/>
    </location>
</feature>
<keyword evidence="5 6" id="KW-0472">Membrane</keyword>
<evidence type="ECO:0008006" key="9">
    <source>
        <dbReference type="Google" id="ProtNLM"/>
    </source>
</evidence>
<dbReference type="Proteomes" id="UP000481153">
    <property type="component" value="Unassembled WGS sequence"/>
</dbReference>
<keyword evidence="3 6" id="KW-0812">Transmembrane</keyword>
<feature type="transmembrane region" description="Helical" evidence="6">
    <location>
        <begin position="362"/>
        <end position="384"/>
    </location>
</feature>
<dbReference type="Gene3D" id="1.20.1250.20">
    <property type="entry name" value="MFS general substrate transporter like domains"/>
    <property type="match status" value="2"/>
</dbReference>
<feature type="transmembrane region" description="Helical" evidence="6">
    <location>
        <begin position="112"/>
        <end position="130"/>
    </location>
</feature>
<feature type="transmembrane region" description="Helical" evidence="6">
    <location>
        <begin position="269"/>
        <end position="287"/>
    </location>
</feature>
<dbReference type="InterPro" id="IPR036259">
    <property type="entry name" value="MFS_trans_sf"/>
</dbReference>
<protein>
    <recommendedName>
        <fullName evidence="9">Major facilitator superfamily (MFS) profile domain-containing protein</fullName>
    </recommendedName>
</protein>
<dbReference type="VEuPathDB" id="FungiDB:AeMF1_004029"/>
<evidence type="ECO:0000313" key="7">
    <source>
        <dbReference type="EMBL" id="KAF0741464.1"/>
    </source>
</evidence>
<name>A0A6G0XM45_9STRA</name>
<dbReference type="GO" id="GO:0008506">
    <property type="term" value="F:sucrose:proton symporter activity"/>
    <property type="evidence" value="ECO:0007669"/>
    <property type="project" value="TreeGrafter"/>
</dbReference>
<proteinExistence type="predicted"/>
<feature type="transmembrane region" description="Helical" evidence="6">
    <location>
        <begin position="150"/>
        <end position="178"/>
    </location>
</feature>
<gene>
    <name evidence="7" type="ORF">Ae201684_003149</name>
</gene>
<evidence type="ECO:0000256" key="5">
    <source>
        <dbReference type="ARBA" id="ARBA00023136"/>
    </source>
</evidence>
<keyword evidence="2" id="KW-0813">Transport</keyword>
<dbReference type="PANTHER" id="PTHR19432:SF26">
    <property type="entry name" value="MAJOR FACILITATOR SUPERFAMILY (MFS) PROFILE DOMAIN-CONTAINING PROTEIN"/>
    <property type="match status" value="1"/>
</dbReference>
<keyword evidence="8" id="KW-1185">Reference proteome</keyword>
<dbReference type="PANTHER" id="PTHR19432">
    <property type="entry name" value="SUGAR TRANSPORTER"/>
    <property type="match status" value="1"/>
</dbReference>
<feature type="transmembrane region" description="Helical" evidence="6">
    <location>
        <begin position="190"/>
        <end position="209"/>
    </location>
</feature>
<evidence type="ECO:0000313" key="8">
    <source>
        <dbReference type="Proteomes" id="UP000481153"/>
    </source>
</evidence>
<dbReference type="GO" id="GO:0016020">
    <property type="term" value="C:membrane"/>
    <property type="evidence" value="ECO:0007669"/>
    <property type="project" value="UniProtKB-SubCell"/>
</dbReference>
<comment type="subcellular location">
    <subcellularLocation>
        <location evidence="1">Membrane</location>
        <topology evidence="1">Multi-pass membrane protein</topology>
    </subcellularLocation>
</comment>
<accession>A0A6G0XM45</accession>
<feature type="transmembrane region" description="Helical" evidence="6">
    <location>
        <begin position="452"/>
        <end position="474"/>
    </location>
</feature>
<feature type="transmembrane region" description="Helical" evidence="6">
    <location>
        <begin position="82"/>
        <end position="100"/>
    </location>
</feature>
<organism evidence="7 8">
    <name type="scientific">Aphanomyces euteiches</name>
    <dbReference type="NCBI Taxonomy" id="100861"/>
    <lineage>
        <taxon>Eukaryota</taxon>
        <taxon>Sar</taxon>
        <taxon>Stramenopiles</taxon>
        <taxon>Oomycota</taxon>
        <taxon>Saprolegniomycetes</taxon>
        <taxon>Saprolegniales</taxon>
        <taxon>Verrucalvaceae</taxon>
        <taxon>Aphanomyces</taxon>
    </lineage>
</organism>
<evidence type="ECO:0000256" key="3">
    <source>
        <dbReference type="ARBA" id="ARBA00022692"/>
    </source>
</evidence>
<comment type="caution">
    <text evidence="7">The sequence shown here is derived from an EMBL/GenBank/DDBJ whole genome shotgun (WGS) entry which is preliminary data.</text>
</comment>
<evidence type="ECO:0000256" key="1">
    <source>
        <dbReference type="ARBA" id="ARBA00004141"/>
    </source>
</evidence>
<feature type="transmembrane region" description="Helical" evidence="6">
    <location>
        <begin position="215"/>
        <end position="235"/>
    </location>
</feature>
<dbReference type="AlphaFoldDB" id="A0A6G0XM45"/>
<feature type="transmembrane region" description="Helical" evidence="6">
    <location>
        <begin position="338"/>
        <end position="355"/>
    </location>
</feature>
<keyword evidence="4 6" id="KW-1133">Transmembrane helix</keyword>
<dbReference type="EMBL" id="VJMJ01000036">
    <property type="protein sequence ID" value="KAF0741464.1"/>
    <property type="molecule type" value="Genomic_DNA"/>
</dbReference>
<feature type="transmembrane region" description="Helical" evidence="6">
    <location>
        <begin position="390"/>
        <end position="410"/>
    </location>
</feature>
<dbReference type="SUPFAM" id="SSF103473">
    <property type="entry name" value="MFS general substrate transporter"/>
    <property type="match status" value="1"/>
</dbReference>
<sequence>MASHIQDAAVPVTPNDVDYVQKDANGLDVVDKSQQEGMSIPMMFLVCCPKMAMNMAWAAQWAAFGPLLQVLLSYSSVQGVQIVGPVSGLLVAPFIGVLSDATTSKYGRRKPWLFWGCITSIMCWAVMMNATDIGNSLGDTNDDRTWTTVFVVFCYVWMDITCNLTQVPVVLLIADLAGNRQVTAASIGQGWSIAGSLVVSGYISFFGPAHQSIKSFLGMLMVIMFVCCMSVVWFVKEEPYIPAVKPNTKQQLKDAFSALYVGLRKLPKVLAIYCVIFLLLEYGYTAYNGAKGQFFGIRVKNGIASEADTCGTSGHPACTDRQKAYNDGVQLAGGVTDTIFNIFGWVYLLCMPFLVRKIGAKWVIVVACIPQVLLIIMAFCKVVIVDQIIVVLVSISQQTIFALQLPMIVFQIGLTADNNLGMYAGAFNSANCAGQFLNFALATQLVKTSMTFALPVLVGGILSVFALFIAIFFLKFDMKTM</sequence>
<evidence type="ECO:0000256" key="6">
    <source>
        <dbReference type="SAM" id="Phobius"/>
    </source>
</evidence>
<evidence type="ECO:0000256" key="4">
    <source>
        <dbReference type="ARBA" id="ARBA00022989"/>
    </source>
</evidence>
<feature type="transmembrane region" description="Helical" evidence="6">
    <location>
        <begin position="42"/>
        <end position="62"/>
    </location>
</feature>
<dbReference type="Pfam" id="PF13347">
    <property type="entry name" value="MFS_2"/>
    <property type="match status" value="1"/>
</dbReference>